<dbReference type="Gene3D" id="3.30.390.10">
    <property type="entry name" value="Enolase-like, N-terminal domain"/>
    <property type="match status" value="1"/>
</dbReference>
<proteinExistence type="predicted"/>
<dbReference type="SFLD" id="SFLDS00001">
    <property type="entry name" value="Enolase"/>
    <property type="match status" value="1"/>
</dbReference>
<protein>
    <recommendedName>
        <fullName evidence="3">glucarate dehydratase</fullName>
        <ecNumber evidence="3">4.2.1.40</ecNumber>
    </recommendedName>
</protein>
<evidence type="ECO:0000256" key="1">
    <source>
        <dbReference type="ARBA" id="ARBA00001426"/>
    </source>
</evidence>
<dbReference type="EC" id="4.2.1.40" evidence="3"/>
<dbReference type="InterPro" id="IPR013342">
    <property type="entry name" value="Mandelate_racemase_C"/>
</dbReference>
<evidence type="ECO:0000313" key="6">
    <source>
        <dbReference type="Proteomes" id="UP001187346"/>
    </source>
</evidence>
<evidence type="ECO:0000313" key="5">
    <source>
        <dbReference type="EMBL" id="MDV7214607.1"/>
    </source>
</evidence>
<dbReference type="PANTHER" id="PTHR48080">
    <property type="entry name" value="D-GALACTONATE DEHYDRATASE-RELATED"/>
    <property type="match status" value="1"/>
</dbReference>
<name>A0ABU4F1Y3_9ACTN</name>
<comment type="caution">
    <text evidence="5">The sequence shown here is derived from an EMBL/GenBank/DDBJ whole genome shotgun (WGS) entry which is preliminary data.</text>
</comment>
<dbReference type="EMBL" id="JAWMAJ010000003">
    <property type="protein sequence ID" value="MDV7214607.1"/>
    <property type="molecule type" value="Genomic_DNA"/>
</dbReference>
<comment type="pathway">
    <text evidence="2">Carbohydrate acid metabolism; D-glucarate degradation; 2,5-dioxopentanoate from D-glucarate: step 1/2.</text>
</comment>
<reference evidence="5 6" key="1">
    <citation type="submission" date="2023-10" db="EMBL/GenBank/DDBJ databases">
        <title>Characterization of rhizosphere-enriched actinobacteria from wheat plants lab-grown on chernevaya soil.</title>
        <authorList>
            <person name="Tikhonova E.N."/>
            <person name="Konopkin A."/>
            <person name="Kravchenko I.K."/>
        </authorList>
    </citation>
    <scope>NUCLEOTIDE SEQUENCE [LARGE SCALE GENOMIC DNA]</scope>
    <source>
        <strain evidence="5 6">RR29</strain>
    </source>
</reference>
<dbReference type="SUPFAM" id="SSF54826">
    <property type="entry name" value="Enolase N-terminal domain-like"/>
    <property type="match status" value="1"/>
</dbReference>
<dbReference type="Proteomes" id="UP001187346">
    <property type="component" value="Unassembled WGS sequence"/>
</dbReference>
<sequence length="430" mass="45641">MIISELRVTPIAFRDPPLLNADGVHEPHVLRAVIELVTDGPGGGVTGLGECTGHAWQLDWLELIATRIRGMSAYDTGALARLVSELLAGRADGVDYGPDANWRRWSGRTPGSRGPAPVPAPAFDAMRVYSAIEVACLDAQGRRAGVPVVDLLGGRVRDAVPYAGYLFYKWAGHPGSGDDEWGAALDPDGIVAQAERMVDHYGFRSLKLKGGVFPPDEEIAAVRALRAAFPGLPLRIDPNAAWTLTTALAAVRELEGVLEYLEDPVAGVDDMAAVAAATSIPLATNMCVTSLEGVRPALERDAVRIVLGDHHIWGGLRASVALGDVCRAVGWGLSMHSNSHLGISLAAMTHAAAATPGLGHACDTHYPWNAAEDVVLPGALSFQDGSVRVPDGPGLGVQLDRTVLDRLHATYLSLGREHRDDKAYRRSVTP</sequence>
<dbReference type="RefSeq" id="WP_317769725.1">
    <property type="nucleotide sequence ID" value="NZ_JAWMAJ010000003.1"/>
</dbReference>
<accession>A0ABU4F1Y3</accession>
<dbReference type="SUPFAM" id="SSF51604">
    <property type="entry name" value="Enolase C-terminal domain-like"/>
    <property type="match status" value="1"/>
</dbReference>
<evidence type="ECO:0000259" key="4">
    <source>
        <dbReference type="SMART" id="SM00922"/>
    </source>
</evidence>
<dbReference type="InterPro" id="IPR029017">
    <property type="entry name" value="Enolase-like_N"/>
</dbReference>
<dbReference type="PANTHER" id="PTHR48080:SF4">
    <property type="entry name" value="GLUCARATE DEHYDRATASE"/>
    <property type="match status" value="1"/>
</dbReference>
<feature type="domain" description="Mandelate racemase/muconate lactonizing enzyme C-terminal" evidence="4">
    <location>
        <begin position="187"/>
        <end position="281"/>
    </location>
</feature>
<dbReference type="SMART" id="SM00922">
    <property type="entry name" value="MR_MLE"/>
    <property type="match status" value="1"/>
</dbReference>
<evidence type="ECO:0000256" key="3">
    <source>
        <dbReference type="ARBA" id="ARBA00011973"/>
    </source>
</evidence>
<dbReference type="Gene3D" id="3.20.20.120">
    <property type="entry name" value="Enolase-like C-terminal domain"/>
    <property type="match status" value="1"/>
</dbReference>
<keyword evidence="6" id="KW-1185">Reference proteome</keyword>
<dbReference type="InterPro" id="IPR036849">
    <property type="entry name" value="Enolase-like_C_sf"/>
</dbReference>
<dbReference type="SFLD" id="SFLDG00055">
    <property type="entry name" value="glucarate_dehydratase"/>
    <property type="match status" value="1"/>
</dbReference>
<organism evidence="5 6">
    <name type="scientific">Streptomyces prunicolor</name>
    <dbReference type="NCBI Taxonomy" id="67348"/>
    <lineage>
        <taxon>Bacteria</taxon>
        <taxon>Bacillati</taxon>
        <taxon>Actinomycetota</taxon>
        <taxon>Actinomycetes</taxon>
        <taxon>Kitasatosporales</taxon>
        <taxon>Streptomycetaceae</taxon>
        <taxon>Streptomyces</taxon>
    </lineage>
</organism>
<comment type="catalytic activity">
    <reaction evidence="1">
        <text>D-glucarate = 5-dehydro-4-deoxy-D-glucarate + H2O</text>
        <dbReference type="Rhea" id="RHEA:14573"/>
        <dbReference type="ChEBI" id="CHEBI:15377"/>
        <dbReference type="ChEBI" id="CHEBI:30612"/>
        <dbReference type="ChEBI" id="CHEBI:42819"/>
        <dbReference type="EC" id="4.2.1.40"/>
    </reaction>
</comment>
<dbReference type="InterPro" id="IPR034593">
    <property type="entry name" value="DgoD-like"/>
</dbReference>
<dbReference type="InterPro" id="IPR029065">
    <property type="entry name" value="Enolase_C-like"/>
</dbReference>
<gene>
    <name evidence="5" type="ORF">R5A26_01440</name>
</gene>
<dbReference type="Pfam" id="PF13378">
    <property type="entry name" value="MR_MLE_C"/>
    <property type="match status" value="1"/>
</dbReference>
<evidence type="ECO:0000256" key="2">
    <source>
        <dbReference type="ARBA" id="ARBA00005183"/>
    </source>
</evidence>